<evidence type="ECO:0000256" key="3">
    <source>
        <dbReference type="ARBA" id="ARBA00022980"/>
    </source>
</evidence>
<dbReference type="GO" id="GO:0003735">
    <property type="term" value="F:structural constituent of ribosome"/>
    <property type="evidence" value="ECO:0007669"/>
    <property type="project" value="InterPro"/>
</dbReference>
<dbReference type="GO" id="GO:0005840">
    <property type="term" value="C:ribosome"/>
    <property type="evidence" value="ECO:0007669"/>
    <property type="project" value="UniProtKB-KW"/>
</dbReference>
<dbReference type="GO" id="GO:1990904">
    <property type="term" value="C:ribonucleoprotein complex"/>
    <property type="evidence" value="ECO:0007669"/>
    <property type="project" value="UniProtKB-KW"/>
</dbReference>
<dbReference type="GO" id="GO:0006412">
    <property type="term" value="P:translation"/>
    <property type="evidence" value="ECO:0007669"/>
    <property type="project" value="InterPro"/>
</dbReference>
<name>A0A9J5W0Y0_SOLCO</name>
<dbReference type="InterPro" id="IPR036823">
    <property type="entry name" value="Ribosomal_uS7_dom_sf"/>
</dbReference>
<organism evidence="5 6">
    <name type="scientific">Solanum commersonii</name>
    <name type="common">Commerson's wild potato</name>
    <name type="synonym">Commerson's nightshade</name>
    <dbReference type="NCBI Taxonomy" id="4109"/>
    <lineage>
        <taxon>Eukaryota</taxon>
        <taxon>Viridiplantae</taxon>
        <taxon>Streptophyta</taxon>
        <taxon>Embryophyta</taxon>
        <taxon>Tracheophyta</taxon>
        <taxon>Spermatophyta</taxon>
        <taxon>Magnoliopsida</taxon>
        <taxon>eudicotyledons</taxon>
        <taxon>Gunneridae</taxon>
        <taxon>Pentapetalae</taxon>
        <taxon>asterids</taxon>
        <taxon>lamiids</taxon>
        <taxon>Solanales</taxon>
        <taxon>Solanaceae</taxon>
        <taxon>Solanoideae</taxon>
        <taxon>Solaneae</taxon>
        <taxon>Solanum</taxon>
    </lineage>
</organism>
<dbReference type="Proteomes" id="UP000824120">
    <property type="component" value="Unassembled WGS sequence"/>
</dbReference>
<comment type="similarity">
    <text evidence="2">Belongs to the universal ribosomal protein uS7 family.</text>
</comment>
<comment type="similarity">
    <text evidence="1">Belongs to the universal ribosomal protein uS12 family.</text>
</comment>
<dbReference type="InterPro" id="IPR006032">
    <property type="entry name" value="Ribosomal_uS12"/>
</dbReference>
<keyword evidence="6" id="KW-1185">Reference proteome</keyword>
<dbReference type="EMBL" id="JACXVP010000018">
    <property type="protein sequence ID" value="KAG5569004.1"/>
    <property type="molecule type" value="Genomic_DNA"/>
</dbReference>
<accession>A0A9J5W0Y0</accession>
<dbReference type="Gene3D" id="2.40.50.140">
    <property type="entry name" value="Nucleic acid-binding proteins"/>
    <property type="match status" value="1"/>
</dbReference>
<keyword evidence="3" id="KW-0689">Ribosomal protein</keyword>
<comment type="caution">
    <text evidence="5">The sequence shown here is derived from an EMBL/GenBank/DDBJ whole genome shotgun (WGS) entry which is preliminary data.</text>
</comment>
<dbReference type="InterPro" id="IPR012340">
    <property type="entry name" value="NA-bd_OB-fold"/>
</dbReference>
<evidence type="ECO:0000256" key="1">
    <source>
        <dbReference type="ARBA" id="ARBA00005657"/>
    </source>
</evidence>
<dbReference type="AlphaFoldDB" id="A0A9J5W0Y0"/>
<dbReference type="SUPFAM" id="SSF50249">
    <property type="entry name" value="Nucleic acid-binding proteins"/>
    <property type="match status" value="1"/>
</dbReference>
<protein>
    <submittedName>
        <fullName evidence="5">Uncharacterized protein</fullName>
    </submittedName>
</protein>
<proteinExistence type="inferred from homology"/>
<evidence type="ECO:0000313" key="5">
    <source>
        <dbReference type="EMBL" id="KAG5569004.1"/>
    </source>
</evidence>
<gene>
    <name evidence="5" type="ORF">H5410_063964</name>
</gene>
<sequence length="153" mass="17313">MCGSVEWRVRVTYLSTFPLSPQKPNSALRKVARVRLTSGFEITHIYPRGKGLRIYRCERYHIVRGTLDAVMDKGGAGYHETKDLLSKEIRFGTLICPDSTKDRNKSTIRFTSNNTWSNSRYNSKARRVGGSTHQVPIEIGSTQGKALAIRFGY</sequence>
<dbReference type="OrthoDB" id="414309at2759"/>
<evidence type="ECO:0000313" key="6">
    <source>
        <dbReference type="Proteomes" id="UP000824120"/>
    </source>
</evidence>
<evidence type="ECO:0000256" key="2">
    <source>
        <dbReference type="ARBA" id="ARBA00007151"/>
    </source>
</evidence>
<evidence type="ECO:0000256" key="4">
    <source>
        <dbReference type="ARBA" id="ARBA00023274"/>
    </source>
</evidence>
<dbReference type="SUPFAM" id="SSF47973">
    <property type="entry name" value="Ribosomal protein S7"/>
    <property type="match status" value="1"/>
</dbReference>
<keyword evidence="4" id="KW-0687">Ribonucleoprotein</keyword>
<reference evidence="5" key="1">
    <citation type="submission" date="2020-09" db="EMBL/GenBank/DDBJ databases">
        <title>De no assembly of potato wild relative species, Solanum commersonii.</title>
        <authorList>
            <person name="Cho K."/>
        </authorList>
    </citation>
    <scope>NUCLEOTIDE SEQUENCE</scope>
    <source>
        <strain evidence="5">LZ3.2</strain>
        <tissue evidence="5">Leaf</tissue>
    </source>
</reference>
<dbReference type="Pfam" id="PF00164">
    <property type="entry name" value="Ribosom_S12_S23"/>
    <property type="match status" value="1"/>
</dbReference>